<feature type="region of interest" description="Disordered" evidence="1">
    <location>
        <begin position="68"/>
        <end position="119"/>
    </location>
</feature>
<comment type="caution">
    <text evidence="2">The sequence shown here is derived from an EMBL/GenBank/DDBJ whole genome shotgun (WGS) entry which is preliminary data.</text>
</comment>
<keyword evidence="3" id="KW-1185">Reference proteome</keyword>
<gene>
    <name evidence="2" type="ORF">mPipKuh1_002569</name>
</gene>
<reference evidence="2 3" key="1">
    <citation type="journal article" date="2020" name="Nature">
        <title>Six reference-quality genomes reveal evolution of bat adaptations.</title>
        <authorList>
            <person name="Jebb D."/>
            <person name="Huang Z."/>
            <person name="Pippel M."/>
            <person name="Hughes G.M."/>
            <person name="Lavrichenko K."/>
            <person name="Devanna P."/>
            <person name="Winkler S."/>
            <person name="Jermiin L.S."/>
            <person name="Skirmuntt E.C."/>
            <person name="Katzourakis A."/>
            <person name="Burkitt-Gray L."/>
            <person name="Ray D.A."/>
            <person name="Sullivan K.A.M."/>
            <person name="Roscito J.G."/>
            <person name="Kirilenko B.M."/>
            <person name="Davalos L.M."/>
            <person name="Corthals A.P."/>
            <person name="Power M.L."/>
            <person name="Jones G."/>
            <person name="Ransome R.D."/>
            <person name="Dechmann D.K.N."/>
            <person name="Locatelli A.G."/>
            <person name="Puechmaille S.J."/>
            <person name="Fedrigo O."/>
            <person name="Jarvis E.D."/>
            <person name="Hiller M."/>
            <person name="Vernes S.C."/>
            <person name="Myers E.W."/>
            <person name="Teeling E.C."/>
        </authorList>
    </citation>
    <scope>NUCLEOTIDE SEQUENCE [LARGE SCALE GENOMIC DNA]</scope>
    <source>
        <strain evidence="2">MPipKuh1</strain>
        <tissue evidence="2">Flight muscle</tissue>
    </source>
</reference>
<dbReference type="AlphaFoldDB" id="A0A7J7UFR3"/>
<dbReference type="Proteomes" id="UP000558488">
    <property type="component" value="Unassembled WGS sequence"/>
</dbReference>
<feature type="region of interest" description="Disordered" evidence="1">
    <location>
        <begin position="141"/>
        <end position="170"/>
    </location>
</feature>
<accession>A0A7J7UFR3</accession>
<sequence>MYTAVPQTEPVECITCRNCWNNNRCFTKTNGTFSSSSPLSVVPVVAPCPQDGLEMQPLSHAKMPACQASTAADGGPAPGESVADDVAARPAPHTCCQDSRSEVTSDPTEDAAGCSRGDSCVHSETENTVLSWNPLILPPASKDCTEKTTWSPPGIPLDSPAGVLQQPQET</sequence>
<evidence type="ECO:0000313" key="2">
    <source>
        <dbReference type="EMBL" id="KAF6311644.1"/>
    </source>
</evidence>
<organism evidence="2 3">
    <name type="scientific">Pipistrellus kuhlii</name>
    <name type="common">Kuhl's pipistrelle</name>
    <dbReference type="NCBI Taxonomy" id="59472"/>
    <lineage>
        <taxon>Eukaryota</taxon>
        <taxon>Metazoa</taxon>
        <taxon>Chordata</taxon>
        <taxon>Craniata</taxon>
        <taxon>Vertebrata</taxon>
        <taxon>Euteleostomi</taxon>
        <taxon>Mammalia</taxon>
        <taxon>Eutheria</taxon>
        <taxon>Laurasiatheria</taxon>
        <taxon>Chiroptera</taxon>
        <taxon>Yangochiroptera</taxon>
        <taxon>Vespertilionidae</taxon>
        <taxon>Pipistrellus</taxon>
    </lineage>
</organism>
<proteinExistence type="predicted"/>
<feature type="compositionally biased region" description="Polar residues" evidence="1">
    <location>
        <begin position="96"/>
        <end position="106"/>
    </location>
</feature>
<name>A0A7J7UFR3_PIPKU</name>
<evidence type="ECO:0000313" key="3">
    <source>
        <dbReference type="Proteomes" id="UP000558488"/>
    </source>
</evidence>
<dbReference type="EMBL" id="JACAGB010000020">
    <property type="protein sequence ID" value="KAF6311644.1"/>
    <property type="molecule type" value="Genomic_DNA"/>
</dbReference>
<protein>
    <submittedName>
        <fullName evidence="2">Cell adhesion associated, oncogene regulated</fullName>
    </submittedName>
</protein>
<evidence type="ECO:0000256" key="1">
    <source>
        <dbReference type="SAM" id="MobiDB-lite"/>
    </source>
</evidence>